<sequence length="231" mass="25199">MSAGKPELGVEGKALFLFDRLTIDGKHVSKRCCRIETAAHSTKERRRAPSTTSARWKTTEIVEGDLRLIFARKFGGGLLVEIPQHSITKAMIGTCGGLLLDLDDELLEVRVGDTGNSIACLRDLQPCRKDASEPADSSAEVGVSNRFASMPFDVTQDWTTRFSGPGSFESPNGKAKCRQKHILRSAAVKSRQSGQDLLGFLSAQKASKRVQRLNRIQPAIQITFQKALSAG</sequence>
<name>A0A0M6YFX8_9HYPH</name>
<accession>A0A0M6YFX8</accession>
<evidence type="ECO:0000313" key="2">
    <source>
        <dbReference type="Proteomes" id="UP000048926"/>
    </source>
</evidence>
<organism evidence="1 2">
    <name type="scientific">Roseibium aggregatum</name>
    <dbReference type="NCBI Taxonomy" id="187304"/>
    <lineage>
        <taxon>Bacteria</taxon>
        <taxon>Pseudomonadati</taxon>
        <taxon>Pseudomonadota</taxon>
        <taxon>Alphaproteobacteria</taxon>
        <taxon>Hyphomicrobiales</taxon>
        <taxon>Stappiaceae</taxon>
        <taxon>Roseibium</taxon>
    </lineage>
</organism>
<evidence type="ECO:0000313" key="1">
    <source>
        <dbReference type="EMBL" id="CTQ47730.1"/>
    </source>
</evidence>
<dbReference type="Proteomes" id="UP000048926">
    <property type="component" value="Unassembled WGS sequence"/>
</dbReference>
<reference evidence="2" key="1">
    <citation type="submission" date="2015-07" db="EMBL/GenBank/DDBJ databases">
        <authorList>
            <person name="Rodrigo-Torres Lidia"/>
            <person name="Arahal R.David."/>
        </authorList>
    </citation>
    <scope>NUCLEOTIDE SEQUENCE [LARGE SCALE GENOMIC DNA]</scope>
    <source>
        <strain evidence="2">CECT 4801</strain>
    </source>
</reference>
<proteinExistence type="predicted"/>
<keyword evidence="2" id="KW-1185">Reference proteome</keyword>
<dbReference type="EMBL" id="CXST01000020">
    <property type="protein sequence ID" value="CTQ47730.1"/>
    <property type="molecule type" value="Genomic_DNA"/>
</dbReference>
<protein>
    <submittedName>
        <fullName evidence="1">Uncharacterized protein</fullName>
    </submittedName>
</protein>
<gene>
    <name evidence="1" type="ORF">LAL4801_06199</name>
</gene>
<dbReference type="AlphaFoldDB" id="A0A0M6YFX8"/>